<evidence type="ECO:0000313" key="3">
    <source>
        <dbReference type="Proteomes" id="UP000326458"/>
    </source>
</evidence>
<keyword evidence="3" id="KW-1185">Reference proteome</keyword>
<gene>
    <name evidence="2" type="ORF">FD754_003026</name>
</gene>
<comment type="caution">
    <text evidence="2">The sequence shown here is derived from an EMBL/GenBank/DDBJ whole genome shotgun (WGS) entry which is preliminary data.</text>
</comment>
<organism evidence="2 3">
    <name type="scientific">Muntiacus muntjak</name>
    <name type="common">Barking deer</name>
    <name type="synonym">Indian muntjac</name>
    <dbReference type="NCBI Taxonomy" id="9888"/>
    <lineage>
        <taxon>Eukaryota</taxon>
        <taxon>Metazoa</taxon>
        <taxon>Chordata</taxon>
        <taxon>Craniata</taxon>
        <taxon>Vertebrata</taxon>
        <taxon>Euteleostomi</taxon>
        <taxon>Mammalia</taxon>
        <taxon>Eutheria</taxon>
        <taxon>Laurasiatheria</taxon>
        <taxon>Artiodactyla</taxon>
        <taxon>Ruminantia</taxon>
        <taxon>Pecora</taxon>
        <taxon>Cervidae</taxon>
        <taxon>Muntiacinae</taxon>
        <taxon>Muntiacus</taxon>
    </lineage>
</organism>
<proteinExistence type="predicted"/>
<dbReference type="AlphaFoldDB" id="A0A5N3WAZ7"/>
<evidence type="ECO:0000256" key="1">
    <source>
        <dbReference type="SAM" id="Phobius"/>
    </source>
</evidence>
<feature type="transmembrane region" description="Helical" evidence="1">
    <location>
        <begin position="20"/>
        <end position="39"/>
    </location>
</feature>
<sequence>MFCVVWFEHSNCLHITVNVPLWTLVLILWPVMIFIILAITRTKFPPRPKPTFIKLAQCPTQFMISFGPWMKCQGDSEKFSELTRMSF</sequence>
<protein>
    <submittedName>
        <fullName evidence="2">Uncharacterized protein</fullName>
    </submittedName>
</protein>
<keyword evidence="1" id="KW-0472">Membrane</keyword>
<dbReference type="Proteomes" id="UP000326458">
    <property type="component" value="Unassembled WGS sequence"/>
</dbReference>
<reference evidence="2 3" key="1">
    <citation type="submission" date="2019-06" db="EMBL/GenBank/DDBJ databases">
        <title>Discovery of a novel chromosome fission-fusion reversal in muntjac.</title>
        <authorList>
            <person name="Mudd A.B."/>
            <person name="Bredeson J.V."/>
            <person name="Baum R."/>
            <person name="Hockemeyer D."/>
            <person name="Rokhsar D.S."/>
        </authorList>
    </citation>
    <scope>NUCLEOTIDE SEQUENCE [LARGE SCALE GENOMIC DNA]</scope>
    <source>
        <strain evidence="2">UTSW_UCB_Mm</strain>
        <tissue evidence="2">Fibroblast cell line</tissue>
    </source>
</reference>
<dbReference type="EMBL" id="VCEA01000001">
    <property type="protein sequence ID" value="KAB0358870.1"/>
    <property type="molecule type" value="Genomic_DNA"/>
</dbReference>
<accession>A0A5N3WAZ7</accession>
<keyword evidence="1" id="KW-0812">Transmembrane</keyword>
<evidence type="ECO:0000313" key="2">
    <source>
        <dbReference type="EMBL" id="KAB0358870.1"/>
    </source>
</evidence>
<name>A0A5N3WAZ7_MUNMU</name>
<keyword evidence="1" id="KW-1133">Transmembrane helix</keyword>